<evidence type="ECO:0000256" key="1">
    <source>
        <dbReference type="ARBA" id="ARBA00001946"/>
    </source>
</evidence>
<dbReference type="STRING" id="1218492.JG30_09140"/>
<dbReference type="GO" id="GO:0000917">
    <property type="term" value="P:division septum assembly"/>
    <property type="evidence" value="ECO:0007669"/>
    <property type="project" value="UniProtKB-KW"/>
</dbReference>
<dbReference type="InterPro" id="IPR005225">
    <property type="entry name" value="Small_GTP-bd"/>
</dbReference>
<dbReference type="CDD" id="cd01876">
    <property type="entry name" value="YihA_EngB"/>
    <property type="match status" value="1"/>
</dbReference>
<dbReference type="HOGENOM" id="CLU_033732_3_0_9"/>
<dbReference type="InterPro" id="IPR027417">
    <property type="entry name" value="P-loop_NTPase"/>
</dbReference>
<evidence type="ECO:0000256" key="10">
    <source>
        <dbReference type="HAMAP-Rule" id="MF_00321"/>
    </source>
</evidence>
<comment type="function">
    <text evidence="10">Necessary for normal cell division and for the maintenance of normal septation.</text>
</comment>
<evidence type="ECO:0000256" key="5">
    <source>
        <dbReference type="ARBA" id="ARBA00022741"/>
    </source>
</evidence>
<dbReference type="Pfam" id="PF01926">
    <property type="entry name" value="MMR_HSR1"/>
    <property type="match status" value="1"/>
</dbReference>
<dbReference type="EMBL" id="JXJQ01000008">
    <property type="protein sequence ID" value="KJY61861.1"/>
    <property type="molecule type" value="Genomic_DNA"/>
</dbReference>
<dbReference type="PATRIC" id="fig|1218492.5.peg.1053"/>
<evidence type="ECO:0000259" key="11">
    <source>
        <dbReference type="PROSITE" id="PS51706"/>
    </source>
</evidence>
<comment type="cofactor">
    <cofactor evidence="1">
        <name>Mg(2+)</name>
        <dbReference type="ChEBI" id="CHEBI:18420"/>
    </cofactor>
</comment>
<dbReference type="OrthoDB" id="9804921at2"/>
<dbReference type="InterPro" id="IPR030393">
    <property type="entry name" value="G_ENGB_dom"/>
</dbReference>
<keyword evidence="6" id="KW-0460">Magnesium</keyword>
<feature type="domain" description="EngB-type G" evidence="11">
    <location>
        <begin position="22"/>
        <end position="195"/>
    </location>
</feature>
<dbReference type="PROSITE" id="PS51706">
    <property type="entry name" value="G_ENGB"/>
    <property type="match status" value="1"/>
</dbReference>
<evidence type="ECO:0000256" key="6">
    <source>
        <dbReference type="ARBA" id="ARBA00022842"/>
    </source>
</evidence>
<name>A0A0F4LWE2_9LACO</name>
<gene>
    <name evidence="12" type="primary">ysxC</name>
    <name evidence="10" type="synonym">engB</name>
    <name evidence="12" type="ORF">JG30_09140</name>
</gene>
<dbReference type="AlphaFoldDB" id="A0A0F4LWE2"/>
<comment type="similarity">
    <text evidence="2 10">Belongs to the TRAFAC class TrmE-Era-EngA-EngB-Septin-like GTPase superfamily. EngB GTPase family.</text>
</comment>
<dbReference type="Proteomes" id="UP000033558">
    <property type="component" value="Unassembled WGS sequence"/>
</dbReference>
<dbReference type="GO" id="GO:0005829">
    <property type="term" value="C:cytosol"/>
    <property type="evidence" value="ECO:0007669"/>
    <property type="project" value="TreeGrafter"/>
</dbReference>
<evidence type="ECO:0000256" key="8">
    <source>
        <dbReference type="ARBA" id="ARBA00023210"/>
    </source>
</evidence>
<dbReference type="InterPro" id="IPR019987">
    <property type="entry name" value="GTP-bd_ribosome_bio_YsxC"/>
</dbReference>
<dbReference type="InterPro" id="IPR006073">
    <property type="entry name" value="GTP-bd"/>
</dbReference>
<dbReference type="PANTHER" id="PTHR11649:SF13">
    <property type="entry name" value="ENGB-TYPE G DOMAIN-CONTAINING PROTEIN"/>
    <property type="match status" value="1"/>
</dbReference>
<dbReference type="HAMAP" id="MF_00321">
    <property type="entry name" value="GTPase_EngB"/>
    <property type="match status" value="1"/>
</dbReference>
<dbReference type="GO" id="GO:0005525">
    <property type="term" value="F:GTP binding"/>
    <property type="evidence" value="ECO:0007669"/>
    <property type="project" value="UniProtKB-UniRule"/>
</dbReference>
<keyword evidence="13" id="KW-1185">Reference proteome</keyword>
<accession>A0A0F4LWE2</accession>
<evidence type="ECO:0000256" key="7">
    <source>
        <dbReference type="ARBA" id="ARBA00023134"/>
    </source>
</evidence>
<evidence type="ECO:0000313" key="12">
    <source>
        <dbReference type="EMBL" id="KJY61861.1"/>
    </source>
</evidence>
<evidence type="ECO:0000256" key="2">
    <source>
        <dbReference type="ARBA" id="ARBA00009638"/>
    </source>
</evidence>
<keyword evidence="8 10" id="KW-0717">Septation</keyword>
<keyword evidence="7 10" id="KW-0342">GTP-binding</keyword>
<keyword evidence="4" id="KW-0479">Metal-binding</keyword>
<proteinExistence type="inferred from homology"/>
<dbReference type="GO" id="GO:0046872">
    <property type="term" value="F:metal ion binding"/>
    <property type="evidence" value="ECO:0007669"/>
    <property type="project" value="UniProtKB-KW"/>
</dbReference>
<comment type="caution">
    <text evidence="12">The sequence shown here is derived from an EMBL/GenBank/DDBJ whole genome shotgun (WGS) entry which is preliminary data.</text>
</comment>
<dbReference type="Gene3D" id="3.40.50.300">
    <property type="entry name" value="P-loop containing nucleotide triphosphate hydrolases"/>
    <property type="match status" value="1"/>
</dbReference>
<evidence type="ECO:0000256" key="9">
    <source>
        <dbReference type="ARBA" id="ARBA00023306"/>
    </source>
</evidence>
<protein>
    <recommendedName>
        <fullName evidence="10">Probable GTP-binding protein EngB</fullName>
    </recommendedName>
</protein>
<sequence>MKITSVAMNLSAVSKQQYPTQNWPEIALAGRSNVGKSSLINTLIQRKNLARTSQTPGKTQTLNFYEINQAFNLVDVPGYGYAKVSQKRRAAFGQMIEEYLTTRQPLQGVLILVDGRHPPTADDVSMYQFVHYYHLPTLVVATKMDKVKKNRWQQTQQVIEQTLTLSPVDQFQFFSAVTKLGRAEVWQWIEQQIHLN</sequence>
<organism evidence="12 13">
    <name type="scientific">Bombilactobacillus mellifer</name>
    <dbReference type="NCBI Taxonomy" id="1218492"/>
    <lineage>
        <taxon>Bacteria</taxon>
        <taxon>Bacillati</taxon>
        <taxon>Bacillota</taxon>
        <taxon>Bacilli</taxon>
        <taxon>Lactobacillales</taxon>
        <taxon>Lactobacillaceae</taxon>
        <taxon>Bombilactobacillus</taxon>
    </lineage>
</organism>
<evidence type="ECO:0000313" key="13">
    <source>
        <dbReference type="Proteomes" id="UP000033558"/>
    </source>
</evidence>
<dbReference type="SUPFAM" id="SSF52540">
    <property type="entry name" value="P-loop containing nucleoside triphosphate hydrolases"/>
    <property type="match status" value="1"/>
</dbReference>
<dbReference type="NCBIfam" id="TIGR03598">
    <property type="entry name" value="GTPase_YsxC"/>
    <property type="match status" value="1"/>
</dbReference>
<evidence type="ECO:0000256" key="3">
    <source>
        <dbReference type="ARBA" id="ARBA00022618"/>
    </source>
</evidence>
<evidence type="ECO:0000256" key="4">
    <source>
        <dbReference type="ARBA" id="ARBA00022723"/>
    </source>
</evidence>
<keyword evidence="3 10" id="KW-0132">Cell division</keyword>
<keyword evidence="5 10" id="KW-0547">Nucleotide-binding</keyword>
<dbReference type="PANTHER" id="PTHR11649">
    <property type="entry name" value="MSS1/TRME-RELATED GTP-BINDING PROTEIN"/>
    <property type="match status" value="1"/>
</dbReference>
<keyword evidence="9 10" id="KW-0131">Cell cycle</keyword>
<dbReference type="RefSeq" id="WP_046316578.1">
    <property type="nucleotide sequence ID" value="NZ_JBHSZT010000001.1"/>
</dbReference>
<dbReference type="NCBIfam" id="TIGR00231">
    <property type="entry name" value="small_GTP"/>
    <property type="match status" value="1"/>
</dbReference>
<reference evidence="12 13" key="1">
    <citation type="submission" date="2015-01" db="EMBL/GenBank/DDBJ databases">
        <title>Comparative genomics of the lactic acid bacteria isolated from the honey bee gut.</title>
        <authorList>
            <person name="Ellegaard K.M."/>
            <person name="Tamarit D."/>
            <person name="Javelind E."/>
            <person name="Olofsson T."/>
            <person name="Andersson S.G."/>
            <person name="Vasquez A."/>
        </authorList>
    </citation>
    <scope>NUCLEOTIDE SEQUENCE [LARGE SCALE GENOMIC DNA]</scope>
    <source>
        <strain evidence="12 13">Bin4</strain>
    </source>
</reference>
<dbReference type="FunFam" id="3.40.50.300:FF:000098">
    <property type="entry name" value="Probable GTP-binding protein EngB"/>
    <property type="match status" value="1"/>
</dbReference>